<dbReference type="InterPro" id="IPR025883">
    <property type="entry name" value="Cadherin-like_domain"/>
</dbReference>
<evidence type="ECO:0000313" key="3">
    <source>
        <dbReference type="EMBL" id="WWP24064.1"/>
    </source>
</evidence>
<keyword evidence="3" id="KW-0614">Plasmid</keyword>
<dbReference type="Proteomes" id="UP001364764">
    <property type="component" value="Plasmid pY5S7-1"/>
</dbReference>
<dbReference type="PANTHER" id="PTHR43308">
    <property type="entry name" value="OUTER MEMBRANE PROTEIN ALPHA-RELATED"/>
    <property type="match status" value="1"/>
</dbReference>
<dbReference type="PROSITE" id="PS51272">
    <property type="entry name" value="SLH"/>
    <property type="match status" value="3"/>
</dbReference>
<evidence type="ECO:0000259" key="2">
    <source>
        <dbReference type="PROSITE" id="PS51272"/>
    </source>
</evidence>
<organism evidence="3 4">
    <name type="scientific">Paenibacillus amylolyticus</name>
    <dbReference type="NCBI Taxonomy" id="1451"/>
    <lineage>
        <taxon>Bacteria</taxon>
        <taxon>Bacillati</taxon>
        <taxon>Bacillota</taxon>
        <taxon>Bacilli</taxon>
        <taxon>Bacillales</taxon>
        <taxon>Paenibacillaceae</taxon>
        <taxon>Paenibacillus</taxon>
    </lineage>
</organism>
<feature type="domain" description="SLH" evidence="2">
    <location>
        <begin position="610"/>
        <end position="672"/>
    </location>
</feature>
<feature type="domain" description="SLH" evidence="2">
    <location>
        <begin position="680"/>
        <end position="739"/>
    </location>
</feature>
<proteinExistence type="predicted"/>
<feature type="signal peptide" evidence="1">
    <location>
        <begin position="1"/>
        <end position="27"/>
    </location>
</feature>
<dbReference type="Pfam" id="PF00395">
    <property type="entry name" value="SLH"/>
    <property type="match status" value="2"/>
</dbReference>
<dbReference type="InterPro" id="IPR051465">
    <property type="entry name" value="Cell_Envelope_Struct_Comp"/>
</dbReference>
<keyword evidence="1" id="KW-0732">Signal</keyword>
<evidence type="ECO:0000256" key="1">
    <source>
        <dbReference type="SAM" id="SignalP"/>
    </source>
</evidence>
<dbReference type="AlphaFoldDB" id="A0ABD8B3V4"/>
<dbReference type="RefSeq" id="WP_338709170.1">
    <property type="nucleotide sequence ID" value="NZ_CP145893.1"/>
</dbReference>
<feature type="chain" id="PRO_5044867247" evidence="1">
    <location>
        <begin position="28"/>
        <end position="739"/>
    </location>
</feature>
<dbReference type="PANTHER" id="PTHR43308:SF5">
    <property type="entry name" value="S-LAYER PROTEIN _ PEPTIDOGLYCAN ENDO-BETA-N-ACETYLGLUCOSAMINIDASE"/>
    <property type="match status" value="1"/>
</dbReference>
<protein>
    <submittedName>
        <fullName evidence="3">S-layer homology domain-containing protein</fullName>
    </submittedName>
</protein>
<reference evidence="3 4" key="1">
    <citation type="submission" date="2024-02" db="EMBL/GenBank/DDBJ databases">
        <title>Complete sequences of two Paenibacillus sp. strains and one Lysinibacillus strain isolated from the environment on STAA medium highlight biotechnological potential.</title>
        <authorList>
            <person name="Attere S.A."/>
            <person name="Piche L.C."/>
            <person name="Intertaglia L."/>
            <person name="Lami R."/>
            <person name="Charette S.J."/>
            <person name="Vincent A.T."/>
        </authorList>
    </citation>
    <scope>NUCLEOTIDE SEQUENCE [LARGE SCALE GENOMIC DNA]</scope>
    <source>
        <strain evidence="3 4">Y5S-7</strain>
        <plasmid evidence="3 4">pY5S7-1</plasmid>
    </source>
</reference>
<geneLocation type="plasmid" evidence="3 4">
    <name>pY5S7-1</name>
</geneLocation>
<sequence length="739" mass="80733">MKKGKKVISFFMVLAMFVFSLPMQVFAEEIGESRLFSVDFSPKVDMNREFNPDIYTYTTSVNTSEKSIAVTPYAMDSNTTIRVNGTVVTNGTPSLPITLDQEITLITIEVQSIDVPSNVKNYVFSVKKTINLDDTGLKSIVVEGATVDHPFSTEKSYYTGRVEATQSYVSVKTTAFNSAITKINGNLVSSSGSLVVEMKTGINTIFVEMTSLNGASKSYTFVLTKPEANNNANIRSILINGKDFAENGSVFVDYVSSNATNLNVVINPSDNFSSINLDGKYVTAGSSTNLNLRQESINVFPIVITAANGITTKTYNLHIIRLGTSNSTTGDVNNNAASGTSYAGNTSLAVDSKGDVVVTDGAGATTTLSRQGSGRLHSVNLDTQAIQKILRSNSKVSEIVVDYSKKTGLNDSLNLNIDSTLTKLLQDRKVKVKLMSINGYATADLTLLRDWNNGGSITISRANIGVNYEDEYIPASGFIRFEYTGGPLGVYNPLDIEIPIYSDADVKLANVYRFDEISGFTLIPSTTEEKVKRSKGVSDGDFIVMNFKKSFTDIKNHWSFKLLDFMSKKQVISGYPDDSFRPDRYVTRAEFTSMLIKAISEHLDTVNVGEEPFSDVNTNDWYYAVVDEGWKAALITGITSDSFGPNQNITREQMAAIAVRAFNQLKTLPEMTTTQANSILGKYNDSKVVSSWAKVDLATAIDHKIIDGLGNNRLASRDLATRAQAATVVYKVLNESIGF</sequence>
<gene>
    <name evidence="3" type="ORF">V6668_30925</name>
</gene>
<name>A0ABD8B3V4_PAEAM</name>
<dbReference type="GeneID" id="93479984"/>
<accession>A0ABD8B3V4</accession>
<dbReference type="EMBL" id="CP145893">
    <property type="protein sequence ID" value="WWP24064.1"/>
    <property type="molecule type" value="Genomic_DNA"/>
</dbReference>
<dbReference type="InterPro" id="IPR001119">
    <property type="entry name" value="SLH_dom"/>
</dbReference>
<dbReference type="Pfam" id="PF12733">
    <property type="entry name" value="Cadherin-like"/>
    <property type="match status" value="2"/>
</dbReference>
<feature type="domain" description="SLH" evidence="2">
    <location>
        <begin position="546"/>
        <end position="609"/>
    </location>
</feature>
<evidence type="ECO:0000313" key="4">
    <source>
        <dbReference type="Proteomes" id="UP001364764"/>
    </source>
</evidence>